<dbReference type="SMART" id="SM00393">
    <property type="entry name" value="R3H"/>
    <property type="match status" value="1"/>
</dbReference>
<proteinExistence type="predicted"/>
<feature type="compositionally biased region" description="Polar residues" evidence="2">
    <location>
        <begin position="36"/>
        <end position="84"/>
    </location>
</feature>
<feature type="compositionally biased region" description="Low complexity" evidence="2">
    <location>
        <begin position="105"/>
        <end position="115"/>
    </location>
</feature>
<dbReference type="InterPro" id="IPR036867">
    <property type="entry name" value="R3H_dom_sf"/>
</dbReference>
<evidence type="ECO:0000259" key="3">
    <source>
        <dbReference type="PROSITE" id="PS51061"/>
    </source>
</evidence>
<dbReference type="Pfam" id="PF12752">
    <property type="entry name" value="SUZ"/>
    <property type="match status" value="1"/>
</dbReference>
<keyword evidence="6" id="KW-1185">Reference proteome</keyword>
<sequence length="870" mass="94597">MMMATEKYEQEKRAMKAPQLRKQPEIEEIEEEEDTSPGSDQSDVTITAGGDSSQPQEGSPESTSPDLKSSSDQPNGQNHTSGYCSGSGRLEKDESQTGSEAGTLSSLSRDSSVESPYKDSTGIDLEEFIRKTLNKTSKDRSMLLKLETDLGRFIKEPKHHYLKFPPMSSYDRMLVHRIAAFFGLDHNVDQTGKCVIVNKTANTRIPEFSFVDNVYTSDAKPKMVLKRGGRSLEERESKGLSKESLAMTRAKSLEERQQKYEEARSRIFTEEEEDEEHPTGYSREDAPNVGIGGKKIQRPYSLESSYNPDSSKKIIMPKANSFGGTGNFTQSYIKAPVRGSSLSKAGLTHLQSPTPKVYWVASDPHTIPPGSIVINPQTGQPYFNTDGTPYRYMPGQPLPQPTVSFSPSPQPVYQFSQEESPSTSELCQPVSVIRLNSQSPSDGSGEPTSMTGVTGPHPSQSVVVSSQGLNLPQGYAQLQQQNAYYPASQTLSGQPVRYISYSSPAPVGQVPQGVSIEGQPGGQPYPVGVGPYPSHYVPGYGYSGVHYTGVSQGSDGSASYSQPGTYQTTSQSESGPVQGPGYSAYSIQYSQGMAMPYPSGTAGQPTVYYSIHSQSSQPVGYSAYPAPSLYQGSSSPSHAINVPHFHQVGYNLGQAMSYSQAPTSATGPQPVNSQYISYPSYQHRAPTPQVVPFPNIHSSMPQNPPQSFQTLFRPGMQFGMQMQQQQQQQQQQPIQVPAAPMPGAVTPSQHGHVTVSAKGLTSYQDNQVPKIESMIDNHKEVGSGGAGATALVTCHPRQPVPINRPPHMTSGDMRLLGQPQMRAQVAPAVQFTTPQQQPPPAQVTQSQPHHQSLSSYQQQQQPQREHFGGL</sequence>
<feature type="compositionally biased region" description="Basic and acidic residues" evidence="2">
    <location>
        <begin position="1"/>
        <end position="14"/>
    </location>
</feature>
<feature type="compositionally biased region" description="Polar residues" evidence="2">
    <location>
        <begin position="552"/>
        <end position="575"/>
    </location>
</feature>
<evidence type="ECO:0000256" key="2">
    <source>
        <dbReference type="SAM" id="MobiDB-lite"/>
    </source>
</evidence>
<dbReference type="PANTHER" id="PTHR15672">
    <property type="entry name" value="CAMP-REGULATED PHOSPHOPROTEIN 21 RELATED R3H DOMAIN CONTAINING PROTEIN"/>
    <property type="match status" value="1"/>
</dbReference>
<feature type="compositionally biased region" description="Basic and acidic residues" evidence="2">
    <location>
        <begin position="230"/>
        <end position="241"/>
    </location>
</feature>
<dbReference type="InterPro" id="IPR024771">
    <property type="entry name" value="SUZ"/>
</dbReference>
<reference evidence="5" key="3">
    <citation type="submission" date="2023-05" db="EMBL/GenBank/DDBJ databases">
        <authorList>
            <person name="Smith C.H."/>
        </authorList>
    </citation>
    <scope>NUCLEOTIDE SEQUENCE</scope>
    <source>
        <strain evidence="5">CHS0354</strain>
        <tissue evidence="5">Mantle</tissue>
    </source>
</reference>
<dbReference type="InterPro" id="IPR001374">
    <property type="entry name" value="R3H_dom"/>
</dbReference>
<dbReference type="PROSITE" id="PS51673">
    <property type="entry name" value="SUZ"/>
    <property type="match status" value="1"/>
</dbReference>
<feature type="compositionally biased region" description="Low complexity" evidence="2">
    <location>
        <begin position="842"/>
        <end position="862"/>
    </location>
</feature>
<evidence type="ECO:0008006" key="7">
    <source>
        <dbReference type="Google" id="ProtNLM"/>
    </source>
</evidence>
<gene>
    <name evidence="5" type="ORF">CHS0354_012411</name>
</gene>
<reference evidence="5" key="1">
    <citation type="journal article" date="2021" name="Genome Biol. Evol.">
        <title>A High-Quality Reference Genome for a Parasitic Bivalve with Doubly Uniparental Inheritance (Bivalvia: Unionida).</title>
        <authorList>
            <person name="Smith C.H."/>
        </authorList>
    </citation>
    <scope>NUCLEOTIDE SEQUENCE</scope>
    <source>
        <strain evidence="5">CHS0354</strain>
    </source>
</reference>
<feature type="compositionally biased region" description="Polar residues" evidence="2">
    <location>
        <begin position="401"/>
        <end position="426"/>
    </location>
</feature>
<name>A0AAE0RZB6_9BIVA</name>
<feature type="domain" description="R3H" evidence="3">
    <location>
        <begin position="140"/>
        <end position="203"/>
    </location>
</feature>
<accession>A0AAE0RZB6</accession>
<comment type="caution">
    <text evidence="5">The sequence shown here is derived from an EMBL/GenBank/DDBJ whole genome shotgun (WGS) entry which is preliminary data.</text>
</comment>
<feature type="compositionally biased region" description="Polar residues" evidence="2">
    <location>
        <begin position="434"/>
        <end position="452"/>
    </location>
</feature>
<organism evidence="5 6">
    <name type="scientific">Potamilus streckersoni</name>
    <dbReference type="NCBI Taxonomy" id="2493646"/>
    <lineage>
        <taxon>Eukaryota</taxon>
        <taxon>Metazoa</taxon>
        <taxon>Spiralia</taxon>
        <taxon>Lophotrochozoa</taxon>
        <taxon>Mollusca</taxon>
        <taxon>Bivalvia</taxon>
        <taxon>Autobranchia</taxon>
        <taxon>Heteroconchia</taxon>
        <taxon>Palaeoheterodonta</taxon>
        <taxon>Unionida</taxon>
        <taxon>Unionoidea</taxon>
        <taxon>Unionidae</taxon>
        <taxon>Ambleminae</taxon>
        <taxon>Lampsilini</taxon>
        <taxon>Potamilus</taxon>
    </lineage>
</organism>
<evidence type="ECO:0000313" key="6">
    <source>
        <dbReference type="Proteomes" id="UP001195483"/>
    </source>
</evidence>
<feature type="region of interest" description="Disordered" evidence="2">
    <location>
        <begin position="552"/>
        <end position="579"/>
    </location>
</feature>
<feature type="region of interest" description="Disordered" evidence="2">
    <location>
        <begin position="227"/>
        <end position="295"/>
    </location>
</feature>
<feature type="region of interest" description="Disordered" evidence="2">
    <location>
        <begin position="1"/>
        <end position="119"/>
    </location>
</feature>
<feature type="region of interest" description="Disordered" evidence="2">
    <location>
        <begin position="399"/>
        <end position="464"/>
    </location>
</feature>
<dbReference type="InterPro" id="IPR051937">
    <property type="entry name" value="R3H_domain_containing"/>
</dbReference>
<dbReference type="Proteomes" id="UP001195483">
    <property type="component" value="Unassembled WGS sequence"/>
</dbReference>
<evidence type="ECO:0000259" key="4">
    <source>
        <dbReference type="PROSITE" id="PS51673"/>
    </source>
</evidence>
<dbReference type="Gene3D" id="3.30.1370.50">
    <property type="entry name" value="R3H-like domain"/>
    <property type="match status" value="1"/>
</dbReference>
<dbReference type="PROSITE" id="PS51061">
    <property type="entry name" value="R3H"/>
    <property type="match status" value="1"/>
</dbReference>
<dbReference type="PANTHER" id="PTHR15672:SF8">
    <property type="entry name" value="PROTEIN ENCORE"/>
    <property type="match status" value="1"/>
</dbReference>
<evidence type="ECO:0000313" key="5">
    <source>
        <dbReference type="EMBL" id="KAK3582100.1"/>
    </source>
</evidence>
<keyword evidence="1" id="KW-0597">Phosphoprotein</keyword>
<dbReference type="EMBL" id="JAEAOA010000750">
    <property type="protein sequence ID" value="KAK3582100.1"/>
    <property type="molecule type" value="Genomic_DNA"/>
</dbReference>
<feature type="domain" description="SUZ" evidence="4">
    <location>
        <begin position="204"/>
        <end position="272"/>
    </location>
</feature>
<evidence type="ECO:0000256" key="1">
    <source>
        <dbReference type="ARBA" id="ARBA00022553"/>
    </source>
</evidence>
<dbReference type="SUPFAM" id="SSF82708">
    <property type="entry name" value="R3H domain"/>
    <property type="match status" value="1"/>
</dbReference>
<reference evidence="5" key="2">
    <citation type="journal article" date="2021" name="Genome Biol. Evol.">
        <title>Developing a high-quality reference genome for a parasitic bivalve with doubly uniparental inheritance (Bivalvia: Unionida).</title>
        <authorList>
            <person name="Smith C.H."/>
        </authorList>
    </citation>
    <scope>NUCLEOTIDE SEQUENCE</scope>
    <source>
        <strain evidence="5">CHS0354</strain>
        <tissue evidence="5">Mantle</tissue>
    </source>
</reference>
<dbReference type="AlphaFoldDB" id="A0AAE0RZB6"/>
<protein>
    <recommendedName>
        <fullName evidence="7">cAMP-regulated phosphoprotein 21</fullName>
    </recommendedName>
</protein>
<feature type="region of interest" description="Disordered" evidence="2">
    <location>
        <begin position="828"/>
        <end position="870"/>
    </location>
</feature>
<feature type="compositionally biased region" description="Basic and acidic residues" evidence="2">
    <location>
        <begin position="251"/>
        <end position="269"/>
    </location>
</feature>
<dbReference type="GO" id="GO:0003676">
    <property type="term" value="F:nucleic acid binding"/>
    <property type="evidence" value="ECO:0007669"/>
    <property type="project" value="UniProtKB-UniRule"/>
</dbReference>
<dbReference type="Pfam" id="PF01424">
    <property type="entry name" value="R3H"/>
    <property type="match status" value="1"/>
</dbReference>
<feature type="compositionally biased region" description="Acidic residues" evidence="2">
    <location>
        <begin position="26"/>
        <end position="35"/>
    </location>
</feature>
<dbReference type="CDD" id="cd02642">
    <property type="entry name" value="R3H_encore_like"/>
    <property type="match status" value="1"/>
</dbReference>